<reference evidence="2 3" key="1">
    <citation type="journal article" date="2015" name="Nature">
        <title>rRNA introns, odd ribosomes, and small enigmatic genomes across a large radiation of phyla.</title>
        <authorList>
            <person name="Brown C.T."/>
            <person name="Hug L.A."/>
            <person name="Thomas B.C."/>
            <person name="Sharon I."/>
            <person name="Castelle C.J."/>
            <person name="Singh A."/>
            <person name="Wilkins M.J."/>
            <person name="Williams K.H."/>
            <person name="Banfield J.F."/>
        </authorList>
    </citation>
    <scope>NUCLEOTIDE SEQUENCE [LARGE SCALE GENOMIC DNA]</scope>
</reference>
<feature type="transmembrane region" description="Helical" evidence="1">
    <location>
        <begin position="292"/>
        <end position="308"/>
    </location>
</feature>
<feature type="transmembrane region" description="Helical" evidence="1">
    <location>
        <begin position="156"/>
        <end position="181"/>
    </location>
</feature>
<feature type="transmembrane region" description="Helical" evidence="1">
    <location>
        <begin position="450"/>
        <end position="470"/>
    </location>
</feature>
<feature type="transmembrane region" description="Helical" evidence="1">
    <location>
        <begin position="44"/>
        <end position="63"/>
    </location>
</feature>
<evidence type="ECO:0000313" key="2">
    <source>
        <dbReference type="EMBL" id="KKQ40906.1"/>
    </source>
</evidence>
<dbReference type="EMBL" id="LBTN01000010">
    <property type="protein sequence ID" value="KKQ40906.1"/>
    <property type="molecule type" value="Genomic_DNA"/>
</dbReference>
<dbReference type="AlphaFoldDB" id="A0A0G0KJX7"/>
<feature type="transmembrane region" description="Helical" evidence="1">
    <location>
        <begin position="193"/>
        <end position="222"/>
    </location>
</feature>
<evidence type="ECO:0000313" key="3">
    <source>
        <dbReference type="Proteomes" id="UP000034333"/>
    </source>
</evidence>
<keyword evidence="1" id="KW-0472">Membrane</keyword>
<feature type="transmembrane region" description="Helical" evidence="1">
    <location>
        <begin position="95"/>
        <end position="112"/>
    </location>
</feature>
<dbReference type="Proteomes" id="UP000034333">
    <property type="component" value="Unassembled WGS sequence"/>
</dbReference>
<accession>A0A0G0KJX7</accession>
<protein>
    <recommendedName>
        <fullName evidence="4">Citrate transporter</fullName>
    </recommendedName>
</protein>
<feature type="transmembrane region" description="Helical" evidence="1">
    <location>
        <begin position="408"/>
        <end position="429"/>
    </location>
</feature>
<proteinExistence type="predicted"/>
<feature type="transmembrane region" description="Helical" evidence="1">
    <location>
        <begin position="270"/>
        <end position="286"/>
    </location>
</feature>
<evidence type="ECO:0000256" key="1">
    <source>
        <dbReference type="SAM" id="Phobius"/>
    </source>
</evidence>
<keyword evidence="1" id="KW-0812">Transmembrane</keyword>
<organism evidence="2 3">
    <name type="scientific">Candidatus Magasanikbacteria bacterium GW2011_GWA2_37_8</name>
    <dbReference type="NCBI Taxonomy" id="1619036"/>
    <lineage>
        <taxon>Bacteria</taxon>
        <taxon>Candidatus Magasanikiibacteriota</taxon>
    </lineage>
</organism>
<feature type="transmembrane region" description="Helical" evidence="1">
    <location>
        <begin position="385"/>
        <end position="402"/>
    </location>
</feature>
<comment type="caution">
    <text evidence="2">The sequence shown here is derived from an EMBL/GenBank/DDBJ whole genome shotgun (WGS) entry which is preliminary data.</text>
</comment>
<feature type="transmembrane region" description="Helical" evidence="1">
    <location>
        <begin position="16"/>
        <end position="37"/>
    </location>
</feature>
<name>A0A0G0KJX7_9BACT</name>
<keyword evidence="1" id="KW-1133">Transmembrane helix</keyword>
<feature type="transmembrane region" description="Helical" evidence="1">
    <location>
        <begin position="329"/>
        <end position="354"/>
    </location>
</feature>
<feature type="transmembrane region" description="Helical" evidence="1">
    <location>
        <begin position="228"/>
        <end position="250"/>
    </location>
</feature>
<feature type="transmembrane region" description="Helical" evidence="1">
    <location>
        <begin position="360"/>
        <end position="378"/>
    </location>
</feature>
<evidence type="ECO:0008006" key="4">
    <source>
        <dbReference type="Google" id="ProtNLM"/>
    </source>
</evidence>
<feature type="transmembrane region" description="Helical" evidence="1">
    <location>
        <begin position="124"/>
        <end position="144"/>
    </location>
</feature>
<gene>
    <name evidence="2" type="ORF">US58_C0010G0007</name>
</gene>
<sequence length="471" mass="52217">MNDKNNTQEIKQWRHVFIEAISFSWLAWASLFGYIAVEISHGNPLVAGGLILAAAILAMNGLARTDFWLTSRGPNWWRHHKYLRFFHHITDEGELAGIFIGLIALSLLYFNGAHEHIHFAYKEAFTLLGIMSAANLAVLHMMPIMSFLEKIGGVRLVVIGGSLLSSLTGEPAASVFLADYLKKRVEEKDRAKLATGLAATIGSGGSFMPFAAPPILIVWGVLASKFGWGIPQLISFVGVGCFLHVLITTFRFSKYIKNIESPAEKLSSKGLVYLSLLALVILWHVIYPGTLLWIFDIIIGFTSWFVANKKYKNCNEDTLEEAFTAKWQPLILATLLMALEIIGIVADPLITTIAEQIPTTWPPLAIAFALFFITTWTSHFADNALASRVFIMIPVALIPVFSQPIAALLAASVIMGALFGGFLMIPANLPNFYLARTFKVTPGAWIRVSWHLYLTIAAYVGWIILKYFLII</sequence>